<dbReference type="GO" id="GO:0000422">
    <property type="term" value="P:autophagy of mitochondrion"/>
    <property type="evidence" value="ECO:0007669"/>
    <property type="project" value="TreeGrafter"/>
</dbReference>
<evidence type="ECO:0000256" key="3">
    <source>
        <dbReference type="ARBA" id="ARBA00006259"/>
    </source>
</evidence>
<evidence type="ECO:0000313" key="11">
    <source>
        <dbReference type="EMBL" id="KAJ6263269.1"/>
    </source>
</evidence>
<organism evidence="11 12">
    <name type="scientific">Drechslerella dactyloides</name>
    <name type="common">Nematode-trapping fungus</name>
    <name type="synonym">Arthrobotrys dactyloides</name>
    <dbReference type="NCBI Taxonomy" id="74499"/>
    <lineage>
        <taxon>Eukaryota</taxon>
        <taxon>Fungi</taxon>
        <taxon>Dikarya</taxon>
        <taxon>Ascomycota</taxon>
        <taxon>Pezizomycotina</taxon>
        <taxon>Orbiliomycetes</taxon>
        <taxon>Orbiliales</taxon>
        <taxon>Orbiliaceae</taxon>
        <taxon>Drechslerella</taxon>
    </lineage>
</organism>
<dbReference type="GO" id="GO:0034045">
    <property type="term" value="C:phagophore assembly site membrane"/>
    <property type="evidence" value="ECO:0007669"/>
    <property type="project" value="UniProtKB-SubCell"/>
</dbReference>
<feature type="domain" description="Autophagy protein ATG17-like" evidence="10">
    <location>
        <begin position="23"/>
        <end position="402"/>
    </location>
</feature>
<keyword evidence="8" id="KW-0175">Coiled coil</keyword>
<evidence type="ECO:0000256" key="7">
    <source>
        <dbReference type="ARBA" id="ARBA00023136"/>
    </source>
</evidence>
<dbReference type="InterPro" id="IPR045326">
    <property type="entry name" value="ATG17-like_dom"/>
</dbReference>
<dbReference type="GO" id="GO:0030295">
    <property type="term" value="F:protein kinase activator activity"/>
    <property type="evidence" value="ECO:0007669"/>
    <property type="project" value="TreeGrafter"/>
</dbReference>
<gene>
    <name evidence="11" type="ORF">Dda_1830</name>
</gene>
<dbReference type="PANTHER" id="PTHR28005:SF1">
    <property type="entry name" value="AUTOPHAGY-RELATED PROTEIN 17"/>
    <property type="match status" value="1"/>
</dbReference>
<feature type="region of interest" description="Disordered" evidence="9">
    <location>
        <begin position="453"/>
        <end position="487"/>
    </location>
</feature>
<evidence type="ECO:0000259" key="10">
    <source>
        <dbReference type="Pfam" id="PF04108"/>
    </source>
</evidence>
<proteinExistence type="inferred from homology"/>
<evidence type="ECO:0000256" key="4">
    <source>
        <dbReference type="ARBA" id="ARBA00013806"/>
    </source>
</evidence>
<evidence type="ECO:0000256" key="6">
    <source>
        <dbReference type="ARBA" id="ARBA00023006"/>
    </source>
</evidence>
<evidence type="ECO:0000256" key="2">
    <source>
        <dbReference type="ARBA" id="ARBA00004623"/>
    </source>
</evidence>
<dbReference type="GO" id="GO:1990316">
    <property type="term" value="C:Atg1/ULK1 kinase complex"/>
    <property type="evidence" value="ECO:0007669"/>
    <property type="project" value="TreeGrafter"/>
</dbReference>
<feature type="compositionally biased region" description="Basic and acidic residues" evidence="9">
    <location>
        <begin position="476"/>
        <end position="487"/>
    </location>
</feature>
<dbReference type="AlphaFoldDB" id="A0AAD6J478"/>
<keyword evidence="6" id="KW-0072">Autophagy</keyword>
<dbReference type="InterPro" id="IPR007240">
    <property type="entry name" value="Atg17"/>
</dbReference>
<sequence>MSTSAPHRNVTDLTNWFLNAKRSLTSVTYCTRGNEIITSTRNAVIDASIMASRTAFLQGGIKDELKLLQRARSVMENQREAARKEFQVSLGELDEANRRLDAILSSLRTTEVETAFSARDKAEQKQRALYDFVDEDGIENLRSQLRGIIDQVQETDENFESHLVPFAALIKSITESLHTLSKKAASSIPNPVVAIMPSLQSMEEHASVMASLLESLATHYDLCSLALKRAESNNAGQEEEPESEEDRASMLAVLEKDAGEVDDVVNEIKERLDEMEATSVLVEKTVRDIGDHYRCVLGLLGKMHDGQSLLVTCTIQSKEFVRGQRDNQEIIMERLDELQRLTDHYVLFGDAYDALLVEVGRRIAVQRQKDAIIQEALAKIDMLNEGDLNEREQFRSEYGDYLPSDIWPGLADPPGAYMIQPTDVWEVPDVKPGVIENAMTRRAAAISSKRYSHSEAAAASSHSPSEDGAGNPVNENDNRPESKNILKEDRQFAGVARLFNSKAGLRVRREIYSDRSILKPNSYDILSDISRLHWRDNIVKEHFDIPWPPATYSNAAPKARPRVKKPPRANHEARNPSRVAAHQQLFATIDAGFERGPNDWPATFYLVACTQGSAELTPTIRAASLAYLVRKFVLGGRHEDVLRLYTDIQSSWLASEQQELDSTVYFEALLDAFITKPAASHAVVAQVLDNFRDACGSFDSKFVVGRTHSFREKMTPIVLHFIATNLPLRESLPAISAQAGNIHDPRAGDSVLPQIYRNLNKSLLASHDPTTEPIKRDGLHSFYVSQSKILNDLSRIPRTAAVNTPLAKVFLDQAVTWEEVLEAKRLILDSPDRSDIITCQSTLMRSLHRLSPSTPPGSIHGRALLELVTDLRWLLNLKGCARQRGTFIGTAATIYARLGAFRALELLFDAVDASKRPYSVSATYIRETIQSLTFAMQRRAAFRQDTKQRAVDIAMRVLQLHIVCVSRSLRERAALQAARHLPARDHLHQGLVRDLVRLLILSGTPGAIRDVWRVILWITPRGTLDRSTLEVVLDGLLTTGDVFHAMEILKNVPATTGGRVTESTIRPFLTAAVAPPDPLTNADIPLDDVVRIGIQSKVQWGSVAHIYSLRNRGDSDGGVLNRRVEVWAQAVQGCADEITHERQQPGTLIEETLVRVEDAFREDLAPVPESVVAA</sequence>
<feature type="region of interest" description="Disordered" evidence="9">
    <location>
        <begin position="554"/>
        <end position="577"/>
    </location>
</feature>
<protein>
    <recommendedName>
        <fullName evidence="4">Autophagy-related protein 17</fullName>
    </recommendedName>
</protein>
<dbReference type="Proteomes" id="UP001221413">
    <property type="component" value="Unassembled WGS sequence"/>
</dbReference>
<dbReference type="GO" id="GO:0000045">
    <property type="term" value="P:autophagosome assembly"/>
    <property type="evidence" value="ECO:0007669"/>
    <property type="project" value="TreeGrafter"/>
</dbReference>
<evidence type="ECO:0000313" key="12">
    <source>
        <dbReference type="Proteomes" id="UP001221413"/>
    </source>
</evidence>
<accession>A0AAD6J478</accession>
<comment type="similarity">
    <text evidence="3">Belongs to the ATG17 family.</text>
</comment>
<comment type="caution">
    <text evidence="11">The sequence shown here is derived from an EMBL/GenBank/DDBJ whole genome shotgun (WGS) entry which is preliminary data.</text>
</comment>
<evidence type="ECO:0000256" key="5">
    <source>
        <dbReference type="ARBA" id="ARBA00022490"/>
    </source>
</evidence>
<dbReference type="GO" id="GO:0034727">
    <property type="term" value="P:piecemeal microautophagy of the nucleus"/>
    <property type="evidence" value="ECO:0007669"/>
    <property type="project" value="TreeGrafter"/>
</dbReference>
<feature type="coiled-coil region" evidence="8">
    <location>
        <begin position="65"/>
        <end position="113"/>
    </location>
</feature>
<dbReference type="Pfam" id="PF04108">
    <property type="entry name" value="ATG17_like"/>
    <property type="match status" value="1"/>
</dbReference>
<comment type="subcellular location">
    <subcellularLocation>
        <location evidence="1">Cytoplasm</location>
    </subcellularLocation>
    <subcellularLocation>
        <location evidence="2">Preautophagosomal structure membrane</location>
        <topology evidence="2">Peripheral membrane protein</topology>
    </subcellularLocation>
</comment>
<dbReference type="PANTHER" id="PTHR28005">
    <property type="entry name" value="AUTOPHAGY-RELATED PROTEIN 17"/>
    <property type="match status" value="1"/>
</dbReference>
<dbReference type="EMBL" id="JAQGDS010000002">
    <property type="protein sequence ID" value="KAJ6263269.1"/>
    <property type="molecule type" value="Genomic_DNA"/>
</dbReference>
<evidence type="ECO:0000256" key="8">
    <source>
        <dbReference type="SAM" id="Coils"/>
    </source>
</evidence>
<dbReference type="GO" id="GO:0060090">
    <property type="term" value="F:molecular adaptor activity"/>
    <property type="evidence" value="ECO:0007669"/>
    <property type="project" value="TreeGrafter"/>
</dbReference>
<evidence type="ECO:0000256" key="1">
    <source>
        <dbReference type="ARBA" id="ARBA00004496"/>
    </source>
</evidence>
<keyword evidence="7" id="KW-0472">Membrane</keyword>
<reference evidence="11" key="1">
    <citation type="submission" date="2023-01" db="EMBL/GenBank/DDBJ databases">
        <title>The chitinases involved in constricting ring structure development in the nematode-trapping fungus Drechslerella dactyloides.</title>
        <authorList>
            <person name="Wang R."/>
            <person name="Zhang L."/>
            <person name="Tang P."/>
            <person name="Li S."/>
            <person name="Liang L."/>
        </authorList>
    </citation>
    <scope>NUCLEOTIDE SEQUENCE</scope>
    <source>
        <strain evidence="11">YMF1.00031</strain>
    </source>
</reference>
<feature type="compositionally biased region" description="Low complexity" evidence="9">
    <location>
        <begin position="454"/>
        <end position="463"/>
    </location>
</feature>
<keyword evidence="12" id="KW-1185">Reference proteome</keyword>
<keyword evidence="5" id="KW-0963">Cytoplasm</keyword>
<feature type="coiled-coil region" evidence="8">
    <location>
        <begin position="258"/>
        <end position="285"/>
    </location>
</feature>
<feature type="compositionally biased region" description="Basic residues" evidence="9">
    <location>
        <begin position="559"/>
        <end position="568"/>
    </location>
</feature>
<name>A0AAD6J478_DREDA</name>
<evidence type="ECO:0000256" key="9">
    <source>
        <dbReference type="SAM" id="MobiDB-lite"/>
    </source>
</evidence>